<evidence type="ECO:0000259" key="1">
    <source>
        <dbReference type="Pfam" id="PF01936"/>
    </source>
</evidence>
<dbReference type="PANTHER" id="PTHR14379">
    <property type="entry name" value="LIMKAIN B LKAP"/>
    <property type="match status" value="1"/>
</dbReference>
<comment type="caution">
    <text evidence="2">The sequence shown here is derived from an EMBL/GenBank/DDBJ whole genome shotgun (WGS) entry which is preliminary data.</text>
</comment>
<dbReference type="Pfam" id="PF01936">
    <property type="entry name" value="NYN"/>
    <property type="match status" value="1"/>
</dbReference>
<feature type="domain" description="NYN" evidence="1">
    <location>
        <begin position="12"/>
        <end position="151"/>
    </location>
</feature>
<evidence type="ECO:0000313" key="3">
    <source>
        <dbReference type="Proteomes" id="UP001151760"/>
    </source>
</evidence>
<dbReference type="EMBL" id="BQNB010013890">
    <property type="protein sequence ID" value="GJT21452.1"/>
    <property type="molecule type" value="Genomic_DNA"/>
</dbReference>
<dbReference type="InterPro" id="IPR021139">
    <property type="entry name" value="NYN"/>
</dbReference>
<evidence type="ECO:0000313" key="2">
    <source>
        <dbReference type="EMBL" id="GJT21452.1"/>
    </source>
</evidence>
<dbReference type="Proteomes" id="UP001151760">
    <property type="component" value="Unassembled WGS sequence"/>
</dbReference>
<sequence length="292" mass="33295">MSHPTDFSRIKLYLYWDVDNCRVDKKSDAYEAVRTIKVRLGICFPNVNIASLLAYTNDNKMISEDEIKAIHNNGFKIRRVPARSANAADTSLIIDMFRSDMEQPSLVVLISGDGDFYEAFACLRSLGYTTVLLYPKNKLATELPNVSDHSFPFETFCGGQCLPNCNRYLRHNPINAPCEQPNGRQVVIWDIDAFRLPSKGYNDTQKLHQFVMTSIFELVCKVITTRERFMVHAFGPKTTLPKDLNKDVSQAIYSLRSIGHTVITAMPSSYESLPESLRVMRDASDYTIDWPW</sequence>
<organism evidence="2 3">
    <name type="scientific">Tanacetum coccineum</name>
    <dbReference type="NCBI Taxonomy" id="301880"/>
    <lineage>
        <taxon>Eukaryota</taxon>
        <taxon>Viridiplantae</taxon>
        <taxon>Streptophyta</taxon>
        <taxon>Embryophyta</taxon>
        <taxon>Tracheophyta</taxon>
        <taxon>Spermatophyta</taxon>
        <taxon>Magnoliopsida</taxon>
        <taxon>eudicotyledons</taxon>
        <taxon>Gunneridae</taxon>
        <taxon>Pentapetalae</taxon>
        <taxon>asterids</taxon>
        <taxon>campanulids</taxon>
        <taxon>Asterales</taxon>
        <taxon>Asteraceae</taxon>
        <taxon>Asteroideae</taxon>
        <taxon>Anthemideae</taxon>
        <taxon>Anthemidinae</taxon>
        <taxon>Tanacetum</taxon>
    </lineage>
</organism>
<dbReference type="Gene3D" id="3.40.50.1010">
    <property type="entry name" value="5'-nuclease"/>
    <property type="match status" value="1"/>
</dbReference>
<accession>A0ABQ5C5P7</accession>
<dbReference type="PANTHER" id="PTHR14379:SF3">
    <property type="entry name" value="MEIOSIS REGULATOR AND MRNA STABILITY FACTOR 1"/>
    <property type="match status" value="1"/>
</dbReference>
<dbReference type="InterPro" id="IPR024768">
    <property type="entry name" value="Marf1"/>
</dbReference>
<name>A0ABQ5C5P7_9ASTR</name>
<keyword evidence="3" id="KW-1185">Reference proteome</keyword>
<reference evidence="2" key="2">
    <citation type="submission" date="2022-01" db="EMBL/GenBank/DDBJ databases">
        <authorList>
            <person name="Yamashiro T."/>
            <person name="Shiraishi A."/>
            <person name="Satake H."/>
            <person name="Nakayama K."/>
        </authorList>
    </citation>
    <scope>NUCLEOTIDE SEQUENCE</scope>
</reference>
<gene>
    <name evidence="2" type="ORF">Tco_0891389</name>
</gene>
<reference evidence="2" key="1">
    <citation type="journal article" date="2022" name="Int. J. Mol. Sci.">
        <title>Draft Genome of Tanacetum Coccineum: Genomic Comparison of Closely Related Tanacetum-Family Plants.</title>
        <authorList>
            <person name="Yamashiro T."/>
            <person name="Shiraishi A."/>
            <person name="Nakayama K."/>
            <person name="Satake H."/>
        </authorList>
    </citation>
    <scope>NUCLEOTIDE SEQUENCE</scope>
</reference>
<protein>
    <submittedName>
        <fullName evidence="2">Meiosis regulator and mRNA stability factor 1</fullName>
    </submittedName>
</protein>
<proteinExistence type="predicted"/>